<dbReference type="PANTHER" id="PTHR43585:SF2">
    <property type="entry name" value="ATP-GRASP ENZYME FSQD"/>
    <property type="match status" value="1"/>
</dbReference>
<reference evidence="6 7" key="1">
    <citation type="submission" date="2018-08" db="EMBL/GenBank/DDBJ databases">
        <title>Chryseobacterium nematophagum: a novel matrix digesting pathogen of nematodes.</title>
        <authorList>
            <person name="Page A."/>
            <person name="Roberts M."/>
            <person name="Felix M.-A."/>
            <person name="Weir W."/>
        </authorList>
    </citation>
    <scope>NUCLEOTIDE SEQUENCE [LARGE SCALE GENOMIC DNA]</scope>
    <source>
        <strain evidence="6 7">JUb275</strain>
    </source>
</reference>
<dbReference type="PROSITE" id="PS50975">
    <property type="entry name" value="ATP_GRASP"/>
    <property type="match status" value="1"/>
</dbReference>
<protein>
    <submittedName>
        <fullName evidence="6">ATP-grasp domain-containing protein</fullName>
    </submittedName>
</protein>
<dbReference type="GO" id="GO:0016874">
    <property type="term" value="F:ligase activity"/>
    <property type="evidence" value="ECO:0007669"/>
    <property type="project" value="UniProtKB-KW"/>
</dbReference>
<keyword evidence="2 4" id="KW-0547">Nucleotide-binding</keyword>
<evidence type="ECO:0000256" key="3">
    <source>
        <dbReference type="ARBA" id="ARBA00022840"/>
    </source>
</evidence>
<evidence type="ECO:0000259" key="5">
    <source>
        <dbReference type="PROSITE" id="PS50975"/>
    </source>
</evidence>
<keyword evidence="1" id="KW-0436">Ligase</keyword>
<dbReference type="Proteomes" id="UP000267524">
    <property type="component" value="Unassembled WGS sequence"/>
</dbReference>
<evidence type="ECO:0000256" key="2">
    <source>
        <dbReference type="ARBA" id="ARBA00022741"/>
    </source>
</evidence>
<dbReference type="InterPro" id="IPR011761">
    <property type="entry name" value="ATP-grasp"/>
</dbReference>
<dbReference type="Pfam" id="PF13535">
    <property type="entry name" value="ATP-grasp_4"/>
    <property type="match status" value="1"/>
</dbReference>
<dbReference type="InterPro" id="IPR052032">
    <property type="entry name" value="ATP-dep_AA_Ligase"/>
</dbReference>
<sequence>MNRPVIIIDPLSSGVELAPTFKKWGIPSIAVTIGSIERIGYGTQVQTSDFTEIIMDQPNLVDILREYNPIAILPGTDKAVPLAEHLASILTPEFANDPEKVLNRKHKALMQKTLHESGVPSLKTINTSCEDEVLHWIKENNLEESSLICKPPLSAGSDKVFHIPAKGDWKKAFNRILTEPSKITGVVSDTVVVQEEAIGTEYAVGTVSANGKHYLAHLVKYNKMWFNDRKTVIDYVEFVPYDEEMYGELFEYTKNCLDAMGIRWGAAHNEIMLTEKGPRLIETAARMCGGPSVNYTRQATGSSQADKLVEALVNGDVMTKEYTLKTPMMSVFLKSPVNGIVSNSEVLTEISQLPTLFNKHIWFKNGDMVPKTEDFLTSIGMVALCGDRDSILSDYKKIRNMESELVISEVD</sequence>
<dbReference type="AlphaFoldDB" id="A0A3M7LAP3"/>
<keyword evidence="7" id="KW-1185">Reference proteome</keyword>
<accession>A0A3M7LAP3</accession>
<dbReference type="RefSeq" id="WP_122547731.1">
    <property type="nucleotide sequence ID" value="NZ_QWIV01000014.1"/>
</dbReference>
<evidence type="ECO:0000256" key="4">
    <source>
        <dbReference type="PROSITE-ProRule" id="PRU00409"/>
    </source>
</evidence>
<dbReference type="GO" id="GO:0046872">
    <property type="term" value="F:metal ion binding"/>
    <property type="evidence" value="ECO:0007669"/>
    <property type="project" value="InterPro"/>
</dbReference>
<name>A0A3M7LAP3_9FLAO</name>
<gene>
    <name evidence="6" type="ORF">D1632_13325</name>
</gene>
<dbReference type="GO" id="GO:0005524">
    <property type="term" value="F:ATP binding"/>
    <property type="evidence" value="ECO:0007669"/>
    <property type="project" value="UniProtKB-UniRule"/>
</dbReference>
<proteinExistence type="predicted"/>
<keyword evidence="3 4" id="KW-0067">ATP-binding</keyword>
<evidence type="ECO:0000313" key="7">
    <source>
        <dbReference type="Proteomes" id="UP000267524"/>
    </source>
</evidence>
<dbReference type="SUPFAM" id="SSF56059">
    <property type="entry name" value="Glutathione synthetase ATP-binding domain-like"/>
    <property type="match status" value="1"/>
</dbReference>
<comment type="caution">
    <text evidence="6">The sequence shown here is derived from an EMBL/GenBank/DDBJ whole genome shotgun (WGS) entry which is preliminary data.</text>
</comment>
<feature type="domain" description="ATP-grasp" evidence="5">
    <location>
        <begin position="111"/>
        <end position="313"/>
    </location>
</feature>
<organism evidence="6 7">
    <name type="scientific">Chryseobacterium nematophagum</name>
    <dbReference type="NCBI Taxonomy" id="2305228"/>
    <lineage>
        <taxon>Bacteria</taxon>
        <taxon>Pseudomonadati</taxon>
        <taxon>Bacteroidota</taxon>
        <taxon>Flavobacteriia</taxon>
        <taxon>Flavobacteriales</taxon>
        <taxon>Weeksellaceae</taxon>
        <taxon>Chryseobacterium group</taxon>
        <taxon>Chryseobacterium</taxon>
    </lineage>
</organism>
<dbReference type="EMBL" id="QWIV01000014">
    <property type="protein sequence ID" value="RMZ58582.1"/>
    <property type="molecule type" value="Genomic_DNA"/>
</dbReference>
<dbReference type="Gene3D" id="3.30.470.20">
    <property type="entry name" value="ATP-grasp fold, B domain"/>
    <property type="match status" value="1"/>
</dbReference>
<evidence type="ECO:0000313" key="6">
    <source>
        <dbReference type="EMBL" id="RMZ58582.1"/>
    </source>
</evidence>
<dbReference type="PANTHER" id="PTHR43585">
    <property type="entry name" value="FUMIPYRROLE BIOSYNTHESIS PROTEIN C"/>
    <property type="match status" value="1"/>
</dbReference>
<evidence type="ECO:0000256" key="1">
    <source>
        <dbReference type="ARBA" id="ARBA00022598"/>
    </source>
</evidence>
<dbReference type="NCBIfam" id="NF005543">
    <property type="entry name" value="PRK07206.1"/>
    <property type="match status" value="1"/>
</dbReference>